<dbReference type="InterPro" id="IPR016024">
    <property type="entry name" value="ARM-type_fold"/>
</dbReference>
<gene>
    <name evidence="9" type="ORF">C6P40_001055</name>
</gene>
<dbReference type="Pfam" id="PF18816">
    <property type="entry name" value="Importin_rep_5"/>
    <property type="match status" value="1"/>
</dbReference>
<name>A0A9P7BFQ2_9ASCO</name>
<evidence type="ECO:0000259" key="8">
    <source>
        <dbReference type="SMART" id="SM01349"/>
    </source>
</evidence>
<dbReference type="Pfam" id="PF13513">
    <property type="entry name" value="HEAT_EZ"/>
    <property type="match status" value="1"/>
</dbReference>
<dbReference type="AlphaFoldDB" id="A0A9P7BFQ2"/>
<reference evidence="9" key="1">
    <citation type="submission" date="2020-11" db="EMBL/GenBank/DDBJ databases">
        <title>Kefir isolates.</title>
        <authorList>
            <person name="Marcisauskas S."/>
            <person name="Kim Y."/>
            <person name="Blasche S."/>
        </authorList>
    </citation>
    <scope>NUCLEOTIDE SEQUENCE</scope>
    <source>
        <strain evidence="9">Olga-1</strain>
    </source>
</reference>
<keyword evidence="10" id="KW-1185">Reference proteome</keyword>
<dbReference type="EMBL" id="PUHW01000157">
    <property type="protein sequence ID" value="KAG0688370.1"/>
    <property type="molecule type" value="Genomic_DNA"/>
</dbReference>
<comment type="caution">
    <text evidence="9">The sequence shown here is derived from an EMBL/GenBank/DDBJ whole genome shotgun (WGS) entry which is preliminary data.</text>
</comment>
<dbReference type="GO" id="GO:0005737">
    <property type="term" value="C:cytoplasm"/>
    <property type="evidence" value="ECO:0007669"/>
    <property type="project" value="UniProtKB-SubCell"/>
</dbReference>
<dbReference type="InterPro" id="IPR058584">
    <property type="entry name" value="IMB1_TNPO1-like_TPR"/>
</dbReference>
<dbReference type="InterPro" id="IPR041653">
    <property type="entry name" value="Importin_rep_4"/>
</dbReference>
<dbReference type="Pfam" id="PF25574">
    <property type="entry name" value="TPR_IMB1"/>
    <property type="match status" value="1"/>
</dbReference>
<evidence type="ECO:0000256" key="3">
    <source>
        <dbReference type="ARBA" id="ARBA00022448"/>
    </source>
</evidence>
<dbReference type="GO" id="GO:0006606">
    <property type="term" value="P:protein import into nucleus"/>
    <property type="evidence" value="ECO:0007669"/>
    <property type="project" value="InterPro"/>
</dbReference>
<dbReference type="InterPro" id="IPR040122">
    <property type="entry name" value="Importin_beta"/>
</dbReference>
<proteinExistence type="predicted"/>
<evidence type="ECO:0000256" key="1">
    <source>
        <dbReference type="ARBA" id="ARBA00004123"/>
    </source>
</evidence>
<dbReference type="SUPFAM" id="SSF48371">
    <property type="entry name" value="ARM repeat"/>
    <property type="match status" value="2"/>
</dbReference>
<dbReference type="Proteomes" id="UP000697127">
    <property type="component" value="Unassembled WGS sequence"/>
</dbReference>
<dbReference type="InterPro" id="IPR040928">
    <property type="entry name" value="Importin_rep_5"/>
</dbReference>
<dbReference type="Gene3D" id="1.25.10.10">
    <property type="entry name" value="Leucine-rich Repeat Variant"/>
    <property type="match status" value="1"/>
</dbReference>
<protein>
    <recommendedName>
        <fullName evidence="8">TOG domain-containing protein</fullName>
    </recommendedName>
</protein>
<keyword evidence="6" id="KW-0653">Protein transport</keyword>
<dbReference type="InterPro" id="IPR011989">
    <property type="entry name" value="ARM-like"/>
</dbReference>
<evidence type="ECO:0000313" key="9">
    <source>
        <dbReference type="EMBL" id="KAG0688370.1"/>
    </source>
</evidence>
<dbReference type="InterPro" id="IPR041389">
    <property type="entry name" value="Importin_rep_6"/>
</dbReference>
<dbReference type="PANTHER" id="PTHR10527">
    <property type="entry name" value="IMPORTIN BETA"/>
    <property type="match status" value="1"/>
</dbReference>
<evidence type="ECO:0000256" key="5">
    <source>
        <dbReference type="ARBA" id="ARBA00022737"/>
    </source>
</evidence>
<evidence type="ECO:0000256" key="7">
    <source>
        <dbReference type="ARBA" id="ARBA00023242"/>
    </source>
</evidence>
<comment type="subcellular location">
    <subcellularLocation>
        <location evidence="2">Cytoplasm</location>
    </subcellularLocation>
    <subcellularLocation>
        <location evidence="1">Nucleus</location>
    </subcellularLocation>
</comment>
<keyword evidence="3" id="KW-0813">Transport</keyword>
<keyword evidence="4" id="KW-0963">Cytoplasm</keyword>
<evidence type="ECO:0000256" key="6">
    <source>
        <dbReference type="ARBA" id="ARBA00022927"/>
    </source>
</evidence>
<organism evidence="9 10">
    <name type="scientific">Pichia californica</name>
    <dbReference type="NCBI Taxonomy" id="460514"/>
    <lineage>
        <taxon>Eukaryota</taxon>
        <taxon>Fungi</taxon>
        <taxon>Dikarya</taxon>
        <taxon>Ascomycota</taxon>
        <taxon>Saccharomycotina</taxon>
        <taxon>Pichiomycetes</taxon>
        <taxon>Pichiales</taxon>
        <taxon>Pichiaceae</taxon>
        <taxon>Pichia</taxon>
    </lineage>
</organism>
<dbReference type="Gene3D" id="6.10.140.1700">
    <property type="match status" value="1"/>
</dbReference>
<evidence type="ECO:0000313" key="10">
    <source>
        <dbReference type="Proteomes" id="UP000697127"/>
    </source>
</evidence>
<dbReference type="Pfam" id="PF25780">
    <property type="entry name" value="TPR_IPO5"/>
    <property type="match status" value="1"/>
</dbReference>
<feature type="domain" description="TOG" evidence="8">
    <location>
        <begin position="358"/>
        <end position="601"/>
    </location>
</feature>
<evidence type="ECO:0000256" key="4">
    <source>
        <dbReference type="ARBA" id="ARBA00022490"/>
    </source>
</evidence>
<dbReference type="SMART" id="SM01349">
    <property type="entry name" value="TOG"/>
    <property type="match status" value="1"/>
</dbReference>
<dbReference type="Pfam" id="PF18829">
    <property type="entry name" value="Importin_rep_6"/>
    <property type="match status" value="1"/>
</dbReference>
<dbReference type="InterPro" id="IPR057672">
    <property type="entry name" value="TPR_IPO4/5"/>
</dbReference>
<dbReference type="Pfam" id="PF18808">
    <property type="entry name" value="Importin_rep_4"/>
    <property type="match status" value="1"/>
</dbReference>
<keyword evidence="5" id="KW-0677">Repeat</keyword>
<sequence length="1094" mass="121557">MSNIPQDIQQVLGTLLTALSSTDNTYRKQAENALNQDWSSKDKIDILLVFLAEQSCIGLDENTRAFAAVLFRRFAIKSPNYQGFSVTDRQIDHVSDAAKSEIRRILLDGFKSQQTKNVRHKLADAIAEVAKDEKTTWPDLLPTILQATQSSEPAMKESSFRMISTTPQIISNHDLNESFLKMFHSGFEDPSDDVRIATCTAFVAFFENLPKSTWSILSQLLPNLLNSLPRLLENGNDSALASVLESLIDLVILAPKIFKPMFETIIRFCSQVAQNKDLESNARLTALELLTSFSESSPNMCKREATYSTEIVIITLKLMTEVCIDDDDCAEWNNVEDPNEEGDEEEFNAARQSLDRVALKLSGQCLAGPLFQYLPHMLQSQDWHERQAALMALSSASEGCADVLISEIPKLLDMILPSLNDSQPRVQFSCCNALGQMSTDFATVIQISSGNRILPALISMLSTRNVPRVQTHAAAALVNFCEEANKEIIDPYLDDLLNNLLNLLKSSPKRYVQEQVITTIAVVADAAENKFIKYYDTLMPLLLTVMKSDVDHTNRSLVAKSIECATLIATAVGKEKFSESANQILEIFTFLQNNIQGEDDPVRPYLEKGWSRVCKLIGKNFLPFLPGVLPPLLEQAKATQDISIVDEDQLDEINQNEDYEVIQLSGKHIAVHTSVLDDKASAIEILKLYAEVLDSSFFPYVSEIANEIVIPGLDFYLHDGVRGTCAVTMPALLKCCIDSTGSSQTTESFALWKSMANKLIPQLESDPAVELFFAYYYALSKCLELMGPEALDDTQLINLAKSINGNLSDIYERINSRDDVDDDYNEEVAEYDDDCTDEELLEEVGKGITSVFENCGVRFITAFMELTPIINSFLSDENPILKRFSLQVVGDLIKYGGSESFKLHELFLNPIGEALSSSDSKVREAASRCVGYCTQSQSNEQYSQFCLACIPILSQMSSIPDARAPDNIDATEFMCSTLSLIIQGFHNRIPDVNQLITQWITLLPVCQNEEAAQISYNFLTQLINQQHPAVTTKISQVVDSVIQALLYTSISGDTAATTVASVKNLLATLPEDQRIALINGYSTEAKSVISKWFA</sequence>
<accession>A0A9P7BFQ2</accession>
<keyword evidence="7" id="KW-0539">Nucleus</keyword>
<dbReference type="InterPro" id="IPR034085">
    <property type="entry name" value="TOG"/>
</dbReference>
<dbReference type="GO" id="GO:0005634">
    <property type="term" value="C:nucleus"/>
    <property type="evidence" value="ECO:0007669"/>
    <property type="project" value="UniProtKB-SubCell"/>
</dbReference>
<evidence type="ECO:0000256" key="2">
    <source>
        <dbReference type="ARBA" id="ARBA00004496"/>
    </source>
</evidence>